<gene>
    <name evidence="5" type="ORF">TT172_LOCUS8712</name>
</gene>
<comment type="similarity">
    <text evidence="2">Belongs to the AB hydrolase superfamily. FUS2 hydrolase family.</text>
</comment>
<feature type="compositionally biased region" description="Low complexity" evidence="3">
    <location>
        <begin position="85"/>
        <end position="96"/>
    </location>
</feature>
<evidence type="ECO:0000313" key="6">
    <source>
        <dbReference type="Proteomes" id="UP000289323"/>
    </source>
</evidence>
<dbReference type="InterPro" id="IPR029058">
    <property type="entry name" value="AB_hydrolase_fold"/>
</dbReference>
<evidence type="ECO:0000256" key="3">
    <source>
        <dbReference type="SAM" id="MobiDB-lite"/>
    </source>
</evidence>
<dbReference type="SUPFAM" id="SSF53474">
    <property type="entry name" value="alpha/beta-Hydrolases"/>
    <property type="match status" value="1"/>
</dbReference>
<dbReference type="Gene3D" id="3.40.50.1820">
    <property type="entry name" value="alpha/beta hydrolase"/>
    <property type="match status" value="1"/>
</dbReference>
<dbReference type="GO" id="GO:0016788">
    <property type="term" value="F:hydrolase activity, acting on ester bonds"/>
    <property type="evidence" value="ECO:0007669"/>
    <property type="project" value="UniProtKB-ARBA"/>
</dbReference>
<dbReference type="Proteomes" id="UP000289323">
    <property type="component" value="Unassembled WGS sequence"/>
</dbReference>
<evidence type="ECO:0000256" key="1">
    <source>
        <dbReference type="ARBA" id="ARBA00022801"/>
    </source>
</evidence>
<reference evidence="5 6" key="1">
    <citation type="submission" date="2018-04" db="EMBL/GenBank/DDBJ databases">
        <authorList>
            <person name="Huttner S."/>
            <person name="Dainat J."/>
        </authorList>
    </citation>
    <scope>NUCLEOTIDE SEQUENCE [LARGE SCALE GENOMIC DNA]</scope>
</reference>
<dbReference type="PANTHER" id="PTHR22946">
    <property type="entry name" value="DIENELACTONE HYDROLASE DOMAIN-CONTAINING PROTEIN-RELATED"/>
    <property type="match status" value="1"/>
</dbReference>
<evidence type="ECO:0000259" key="4">
    <source>
        <dbReference type="Pfam" id="PF00561"/>
    </source>
</evidence>
<evidence type="ECO:0000256" key="2">
    <source>
        <dbReference type="ARBA" id="ARBA00038115"/>
    </source>
</evidence>
<dbReference type="Pfam" id="PF00561">
    <property type="entry name" value="Abhydrolase_1"/>
    <property type="match status" value="1"/>
</dbReference>
<feature type="region of interest" description="Disordered" evidence="3">
    <location>
        <begin position="66"/>
        <end position="107"/>
    </location>
</feature>
<accession>A0A446BUS2</accession>
<feature type="region of interest" description="Disordered" evidence="3">
    <location>
        <begin position="1"/>
        <end position="24"/>
    </location>
</feature>
<protein>
    <submittedName>
        <fullName evidence="5">B9f02d0c-39b7-444d-84bb-1ff210c77926</fullName>
    </submittedName>
</protein>
<dbReference type="PANTHER" id="PTHR22946:SF9">
    <property type="entry name" value="POLYKETIDE TRANSFERASE AF380"/>
    <property type="match status" value="1"/>
</dbReference>
<dbReference type="InterPro" id="IPR000073">
    <property type="entry name" value="AB_hydrolase_1"/>
</dbReference>
<proteinExistence type="inferred from homology"/>
<dbReference type="AlphaFoldDB" id="A0A446BUS2"/>
<dbReference type="EMBL" id="OUUZ01000016">
    <property type="protein sequence ID" value="SPQ26293.1"/>
    <property type="molecule type" value="Genomic_DNA"/>
</dbReference>
<dbReference type="InterPro" id="IPR050261">
    <property type="entry name" value="FrsA_esterase"/>
</dbReference>
<evidence type="ECO:0000313" key="5">
    <source>
        <dbReference type="EMBL" id="SPQ26293.1"/>
    </source>
</evidence>
<feature type="domain" description="AB hydrolase-1" evidence="4">
    <location>
        <begin position="109"/>
        <end position="221"/>
    </location>
</feature>
<sequence length="326" mass="34280">MAATLQPHPPLRPHSIHSYSGLAKPPHLSRLESVTHKTGHVEPISIEVDDAHGGFAPGFLHLPPDIFTAGSGGTGTPPPPPPPSASRGAGTGSTATESQRPAAALPPHHHRTAAILLSGAGGGVTGPSSIYLSLACKLATLGRGIPTLRLDYRFPARAAPCVADAKAAMAYLRDLYGLDRFVLVGWSFGSAVVFTAAAEDARVVGCAAVASQTAEAEGIARLPPRPVLLLHGSGDNTLGVGCSQRLWHMYGNGDRMLQVFEGDNHSLSANAERAEEMLCEFVARCAGVRIDAQERRDVVGVELVDDGERHDLMERGGDLRAPERED</sequence>
<organism evidence="5 6">
    <name type="scientific">Thermothielavioides terrestris</name>
    <dbReference type="NCBI Taxonomy" id="2587410"/>
    <lineage>
        <taxon>Eukaryota</taxon>
        <taxon>Fungi</taxon>
        <taxon>Dikarya</taxon>
        <taxon>Ascomycota</taxon>
        <taxon>Pezizomycotina</taxon>
        <taxon>Sordariomycetes</taxon>
        <taxon>Sordariomycetidae</taxon>
        <taxon>Sordariales</taxon>
        <taxon>Chaetomiaceae</taxon>
        <taxon>Thermothielavioides</taxon>
    </lineage>
</organism>
<keyword evidence="1" id="KW-0378">Hydrolase</keyword>
<name>A0A446BUS2_9PEZI</name>